<reference evidence="2 3" key="1">
    <citation type="submission" date="2022-01" db="EMBL/GenBank/DDBJ databases">
        <title>A high-quality chromosome-level genome assembly of rohu carp, Labeo rohita.</title>
        <authorList>
            <person name="Arick M.A. II"/>
            <person name="Hsu C.-Y."/>
            <person name="Magbanua Z."/>
            <person name="Pechanova O."/>
            <person name="Grover C."/>
            <person name="Miller E."/>
            <person name="Thrash A."/>
            <person name="Ezzel L."/>
            <person name="Alam S."/>
            <person name="Benzie J."/>
            <person name="Hamilton M."/>
            <person name="Karsi A."/>
            <person name="Lawrence M.L."/>
            <person name="Peterson D.G."/>
        </authorList>
    </citation>
    <scope>NUCLEOTIDE SEQUENCE [LARGE SCALE GENOMIC DNA]</scope>
    <source>
        <strain evidence="3">BAU-BD-2019</strain>
        <tissue evidence="2">Blood</tissue>
    </source>
</reference>
<name>A0ABQ8LL09_LABRO</name>
<feature type="region of interest" description="Disordered" evidence="1">
    <location>
        <begin position="163"/>
        <end position="193"/>
    </location>
</feature>
<protein>
    <submittedName>
        <fullName evidence="2">Chromatin-remodeling ATPase INO80</fullName>
    </submittedName>
</protein>
<feature type="compositionally biased region" description="Low complexity" evidence="1">
    <location>
        <begin position="164"/>
        <end position="177"/>
    </location>
</feature>
<accession>A0ABQ8LL09</accession>
<dbReference type="EMBL" id="JACTAM010000021">
    <property type="protein sequence ID" value="KAI2651120.1"/>
    <property type="molecule type" value="Genomic_DNA"/>
</dbReference>
<organism evidence="2 3">
    <name type="scientific">Labeo rohita</name>
    <name type="common">Indian major carp</name>
    <name type="synonym">Cyprinus rohita</name>
    <dbReference type="NCBI Taxonomy" id="84645"/>
    <lineage>
        <taxon>Eukaryota</taxon>
        <taxon>Metazoa</taxon>
        <taxon>Chordata</taxon>
        <taxon>Craniata</taxon>
        <taxon>Vertebrata</taxon>
        <taxon>Euteleostomi</taxon>
        <taxon>Actinopterygii</taxon>
        <taxon>Neopterygii</taxon>
        <taxon>Teleostei</taxon>
        <taxon>Ostariophysi</taxon>
        <taxon>Cypriniformes</taxon>
        <taxon>Cyprinidae</taxon>
        <taxon>Labeoninae</taxon>
        <taxon>Labeonini</taxon>
        <taxon>Labeo</taxon>
    </lineage>
</organism>
<evidence type="ECO:0000313" key="2">
    <source>
        <dbReference type="EMBL" id="KAI2651120.1"/>
    </source>
</evidence>
<evidence type="ECO:0000256" key="1">
    <source>
        <dbReference type="SAM" id="MobiDB-lite"/>
    </source>
</evidence>
<gene>
    <name evidence="2" type="ORF">H4Q32_019140</name>
</gene>
<feature type="region of interest" description="Disordered" evidence="1">
    <location>
        <begin position="1"/>
        <end position="67"/>
    </location>
</feature>
<comment type="caution">
    <text evidence="2">The sequence shown here is derived from an EMBL/GenBank/DDBJ whole genome shotgun (WGS) entry which is preliminary data.</text>
</comment>
<feature type="compositionally biased region" description="Pro residues" evidence="1">
    <location>
        <begin position="178"/>
        <end position="192"/>
    </location>
</feature>
<dbReference type="Proteomes" id="UP000830375">
    <property type="component" value="Unassembled WGS sequence"/>
</dbReference>
<proteinExistence type="predicted"/>
<sequence length="367" mass="38532">MGVTAREITTEPEPIESNQVREPATMPATLDVPVGREGAEDSTAHCTSEVPPPLSPDSPAAHPQPTICAVGSPRVCQSPSSWLEDPLSPPSASESWTLSLRPIGSTPALSSLVSTVACQSTSSTGLHRPSGSALVGHCPAIASGCASSLRPIKSVGLLPPAPPQSSVAPAPLRTSRSLPPPRSPEPWAPPWPSRSSVSPKIIGSLSLPQAPPPPALPSVGPLELSALPPPWLLPPSAPPWATIMAVVWVLPGSSCSESLLSPPWLLLPSDSPWILLSSPWLLPPSSPPWTLFVVLLPRVRPPPEPPPTLTFCYLPTSTPLFLFLLFLRHVVWGPRALYTLCSGSCSVSGFVGKEKMKKAETGKTAMK</sequence>
<keyword evidence="3" id="KW-1185">Reference proteome</keyword>
<evidence type="ECO:0000313" key="3">
    <source>
        <dbReference type="Proteomes" id="UP000830375"/>
    </source>
</evidence>